<evidence type="ECO:0000259" key="12">
    <source>
        <dbReference type="PROSITE" id="PS50262"/>
    </source>
</evidence>
<dbReference type="OMA" id="TCFHNMS"/>
<dbReference type="Gene3D" id="1.20.1070.10">
    <property type="entry name" value="Rhodopsin 7-helix transmembrane proteins"/>
    <property type="match status" value="1"/>
</dbReference>
<keyword evidence="7 10" id="KW-0675">Receptor</keyword>
<dbReference type="PROSITE" id="PS00237">
    <property type="entry name" value="G_PROTEIN_RECEP_F1_1"/>
    <property type="match status" value="1"/>
</dbReference>
<feature type="transmembrane region" description="Helical" evidence="11">
    <location>
        <begin position="257"/>
        <end position="284"/>
    </location>
</feature>
<feature type="transmembrane region" description="Helical" evidence="11">
    <location>
        <begin position="136"/>
        <end position="155"/>
    </location>
</feature>
<dbReference type="PANTHER" id="PTHR24232">
    <property type="entry name" value="G-PROTEIN COUPLED RECEPTOR"/>
    <property type="match status" value="1"/>
</dbReference>
<dbReference type="GeneID" id="100093129"/>
<dbReference type="GO" id="GO:0005886">
    <property type="term" value="C:plasma membrane"/>
    <property type="evidence" value="ECO:0000318"/>
    <property type="project" value="GO_Central"/>
</dbReference>
<evidence type="ECO:0000256" key="7">
    <source>
        <dbReference type="ARBA" id="ARBA00023170"/>
    </source>
</evidence>
<feature type="transmembrane region" description="Helical" evidence="11">
    <location>
        <begin position="218"/>
        <end position="245"/>
    </location>
</feature>
<evidence type="ECO:0000256" key="1">
    <source>
        <dbReference type="ARBA" id="ARBA00004651"/>
    </source>
</evidence>
<dbReference type="AlphaFoldDB" id="F7FNN4"/>
<dbReference type="InParanoid" id="F7FNN4"/>
<evidence type="ECO:0000256" key="3">
    <source>
        <dbReference type="ARBA" id="ARBA00022692"/>
    </source>
</evidence>
<feature type="domain" description="G-protein coupled receptors family 1 profile" evidence="12">
    <location>
        <begin position="37"/>
        <end position="281"/>
    </location>
</feature>
<dbReference type="OrthoDB" id="9447539at2759"/>
<feature type="transmembrane region" description="Helical" evidence="11">
    <location>
        <begin position="98"/>
        <end position="115"/>
    </location>
</feature>
<dbReference type="PROSITE" id="PS50262">
    <property type="entry name" value="G_PROTEIN_RECEP_F1_2"/>
    <property type="match status" value="1"/>
</dbReference>
<keyword evidence="9 10" id="KW-0807">Transducer</keyword>
<dbReference type="PANTHER" id="PTHR24232:SF56">
    <property type="entry name" value="G-PROTEIN COUPLED RECEPTOR 55"/>
    <property type="match status" value="1"/>
</dbReference>
<dbReference type="Proteomes" id="UP000002279">
    <property type="component" value="Chromosome 1"/>
</dbReference>
<name>F7FNN4_ORNAN</name>
<accession>F7FNN4</accession>
<dbReference type="GO" id="GO:0004949">
    <property type="term" value="F:cannabinoid receptor activity"/>
    <property type="evidence" value="ECO:0000318"/>
    <property type="project" value="GO_Central"/>
</dbReference>
<gene>
    <name evidence="13" type="primary">GPR55</name>
</gene>
<dbReference type="KEGG" id="oaa:100093129"/>
<dbReference type="Bgee" id="ENSOANG00000012342">
    <property type="expression patterns" value="Expressed in female reproductive system and 1 other cell type or tissue"/>
</dbReference>
<evidence type="ECO:0000256" key="4">
    <source>
        <dbReference type="ARBA" id="ARBA00022989"/>
    </source>
</evidence>
<reference evidence="13" key="3">
    <citation type="submission" date="2025-09" db="UniProtKB">
        <authorList>
            <consortium name="Ensembl"/>
        </authorList>
    </citation>
    <scope>IDENTIFICATION</scope>
    <source>
        <strain evidence="13">Glennie</strain>
    </source>
</reference>
<keyword evidence="5 10" id="KW-0297">G-protein coupled receptor</keyword>
<feature type="transmembrane region" description="Helical" evidence="11">
    <location>
        <begin position="184"/>
        <end position="206"/>
    </location>
</feature>
<reference evidence="13" key="2">
    <citation type="submission" date="2025-08" db="UniProtKB">
        <authorList>
            <consortium name="Ensembl"/>
        </authorList>
    </citation>
    <scope>IDENTIFICATION</scope>
    <source>
        <strain evidence="13">Glennie</strain>
    </source>
</reference>
<dbReference type="FunFam" id="1.20.1070.10:FF:000142">
    <property type="entry name" value="G protein-coupled receptor 55"/>
    <property type="match status" value="1"/>
</dbReference>
<keyword evidence="4 11" id="KW-1133">Transmembrane helix</keyword>
<dbReference type="Ensembl" id="ENSOANT00000019530.2">
    <property type="protein sequence ID" value="ENSOANP00000019527.2"/>
    <property type="gene ID" value="ENSOANG00000012342.2"/>
</dbReference>
<keyword evidence="14" id="KW-1185">Reference proteome</keyword>
<keyword evidence="6 11" id="KW-0472">Membrane</keyword>
<evidence type="ECO:0000256" key="11">
    <source>
        <dbReference type="SAM" id="Phobius"/>
    </source>
</evidence>
<proteinExistence type="inferred from homology"/>
<dbReference type="HOGENOM" id="CLU_009579_8_2_1"/>
<evidence type="ECO:0000313" key="13">
    <source>
        <dbReference type="Ensembl" id="ENSOANP00000019527.2"/>
    </source>
</evidence>
<evidence type="ECO:0000256" key="9">
    <source>
        <dbReference type="ARBA" id="ARBA00023224"/>
    </source>
</evidence>
<dbReference type="Pfam" id="PF00001">
    <property type="entry name" value="7tm_1"/>
    <property type="match status" value="1"/>
</dbReference>
<reference evidence="13 14" key="1">
    <citation type="journal article" date="2008" name="Nature">
        <title>Genome analysis of the platypus reveals unique signatures of evolution.</title>
        <authorList>
            <person name="Warren W.C."/>
            <person name="Hillier L.W."/>
            <person name="Marshall Graves J.A."/>
            <person name="Birney E."/>
            <person name="Ponting C.P."/>
            <person name="Grutzner F."/>
            <person name="Belov K."/>
            <person name="Miller W."/>
            <person name="Clarke L."/>
            <person name="Chinwalla A.T."/>
            <person name="Yang S.P."/>
            <person name="Heger A."/>
            <person name="Locke D.P."/>
            <person name="Miethke P."/>
            <person name="Waters P.D."/>
            <person name="Veyrunes F."/>
            <person name="Fulton L."/>
            <person name="Fulton B."/>
            <person name="Graves T."/>
            <person name="Wallis J."/>
            <person name="Puente X.S."/>
            <person name="Lopez-Otin C."/>
            <person name="Ordonez G.R."/>
            <person name="Eichler E.E."/>
            <person name="Chen L."/>
            <person name="Cheng Z."/>
            <person name="Deakin J.E."/>
            <person name="Alsop A."/>
            <person name="Thompson K."/>
            <person name="Kirby P."/>
            <person name="Papenfuss A.T."/>
            <person name="Wakefield M.J."/>
            <person name="Olender T."/>
            <person name="Lancet D."/>
            <person name="Huttley G.A."/>
            <person name="Smit A.F."/>
            <person name="Pask A."/>
            <person name="Temple-Smith P."/>
            <person name="Batzer M.A."/>
            <person name="Walker J.A."/>
            <person name="Konkel M.K."/>
            <person name="Harris R.S."/>
            <person name="Whittington C.M."/>
            <person name="Wong E.S."/>
            <person name="Gemmell N.J."/>
            <person name="Buschiazzo E."/>
            <person name="Vargas Jentzsch I.M."/>
            <person name="Merkel A."/>
            <person name="Schmitz J."/>
            <person name="Zemann A."/>
            <person name="Churakov G."/>
            <person name="Kriegs J.O."/>
            <person name="Brosius J."/>
            <person name="Murchison E.P."/>
            <person name="Sachidanandam R."/>
            <person name="Smith C."/>
            <person name="Hannon G.J."/>
            <person name="Tsend-Ayush E."/>
            <person name="McMillan D."/>
            <person name="Attenborough R."/>
            <person name="Rens W."/>
            <person name="Ferguson-Smith M."/>
            <person name="Lefevre C.M."/>
            <person name="Sharp J.A."/>
            <person name="Nicholas K.R."/>
            <person name="Ray D.A."/>
            <person name="Kube M."/>
            <person name="Reinhardt R."/>
            <person name="Pringle T.H."/>
            <person name="Taylor J."/>
            <person name="Jones R.C."/>
            <person name="Nixon B."/>
            <person name="Dacheux J.L."/>
            <person name="Niwa H."/>
            <person name="Sekita Y."/>
            <person name="Huang X."/>
            <person name="Stark A."/>
            <person name="Kheradpour P."/>
            <person name="Kellis M."/>
            <person name="Flicek P."/>
            <person name="Chen Y."/>
            <person name="Webber C."/>
            <person name="Hardison R."/>
            <person name="Nelson J."/>
            <person name="Hallsworth-Pepin K."/>
            <person name="Delehaunty K."/>
            <person name="Markovic C."/>
            <person name="Minx P."/>
            <person name="Feng Y."/>
            <person name="Kremitzki C."/>
            <person name="Mitreva M."/>
            <person name="Glasscock J."/>
            <person name="Wylie T."/>
            <person name="Wohldmann P."/>
            <person name="Thiru P."/>
            <person name="Nhan M.N."/>
            <person name="Pohl C.S."/>
            <person name="Smith S.M."/>
            <person name="Hou S."/>
            <person name="Nefedov M."/>
            <person name="de Jong P.J."/>
            <person name="Renfree M.B."/>
            <person name="Mardis E.R."/>
            <person name="Wilson R.K."/>
        </authorList>
    </citation>
    <scope>NUCLEOTIDE SEQUENCE [LARGE SCALE GENOMIC DNA]</scope>
    <source>
        <strain evidence="13 14">Glennie</strain>
    </source>
</reference>
<keyword evidence="2" id="KW-1003">Cell membrane</keyword>
<evidence type="ECO:0000313" key="14">
    <source>
        <dbReference type="Proteomes" id="UP000002279"/>
    </source>
</evidence>
<keyword evidence="8" id="KW-0325">Glycoprotein</keyword>
<organism evidence="13 14">
    <name type="scientific">Ornithorhynchus anatinus</name>
    <name type="common">Duckbill platypus</name>
    <dbReference type="NCBI Taxonomy" id="9258"/>
    <lineage>
        <taxon>Eukaryota</taxon>
        <taxon>Metazoa</taxon>
        <taxon>Chordata</taxon>
        <taxon>Craniata</taxon>
        <taxon>Vertebrata</taxon>
        <taxon>Euteleostomi</taxon>
        <taxon>Mammalia</taxon>
        <taxon>Monotremata</taxon>
        <taxon>Ornithorhynchidae</taxon>
        <taxon>Ornithorhynchus</taxon>
    </lineage>
</organism>
<dbReference type="GO" id="GO:0007186">
    <property type="term" value="P:G protein-coupled receptor signaling pathway"/>
    <property type="evidence" value="ECO:0000318"/>
    <property type="project" value="GO_Central"/>
</dbReference>
<dbReference type="FunCoup" id="F7FNN4">
    <property type="interactions" value="554"/>
</dbReference>
<dbReference type="InterPro" id="IPR000276">
    <property type="entry name" value="GPCR_Rhodpsn"/>
</dbReference>
<keyword evidence="3 10" id="KW-0812">Transmembrane</keyword>
<dbReference type="CTD" id="9290"/>
<dbReference type="RefSeq" id="XP_001521571.3">
    <property type="nucleotide sequence ID" value="XM_001521521.4"/>
</dbReference>
<dbReference type="STRING" id="9258.ENSOANP00000019527"/>
<dbReference type="SUPFAM" id="SSF81321">
    <property type="entry name" value="Family A G protein-coupled receptor-like"/>
    <property type="match status" value="1"/>
</dbReference>
<comment type="subcellular location">
    <subcellularLocation>
        <location evidence="1">Cell membrane</location>
        <topology evidence="1">Multi-pass membrane protein</topology>
    </subcellularLocation>
</comment>
<feature type="transmembrane region" description="Helical" evidence="11">
    <location>
        <begin position="24"/>
        <end position="46"/>
    </location>
</feature>
<sequence length="338" mass="38634">MNQSNPPQNCSFDSIDINMDIVRLVIYIPTFILGLILNVLAVRVFWSLCRENSDHSTTYICMINLAIFDLQLLVSLLFRMVLAKKFTTNVLCTIVECLYFVSMYGSVFTIVFISFDRYIRIKYPFWAHHSRTPKTSVMVCCCIWVVVWVGSIPIYDFHPTGNVKCFHNMSRSSWETTPIVCLELFGFVIPLAVVSYCSFHSIVILLQDNTAIQKRACIWTIVINFGVFVASFLPVHLGIFLQFLVKKDVIQGCTARQAVIVFLQLMMCFANVNCCLDVFCYYFVAKEFIKGAQHQGSSIFDMSRHLSRRLSASLMTGSLHRCTQGRELEENEEEVEGG</sequence>
<evidence type="ECO:0000256" key="8">
    <source>
        <dbReference type="ARBA" id="ARBA00023180"/>
    </source>
</evidence>
<protein>
    <submittedName>
        <fullName evidence="13">G protein-coupled receptor 55</fullName>
    </submittedName>
</protein>
<evidence type="ECO:0000256" key="5">
    <source>
        <dbReference type="ARBA" id="ARBA00023040"/>
    </source>
</evidence>
<evidence type="ECO:0000256" key="2">
    <source>
        <dbReference type="ARBA" id="ARBA00022475"/>
    </source>
</evidence>
<feature type="transmembrane region" description="Helical" evidence="11">
    <location>
        <begin position="58"/>
        <end position="78"/>
    </location>
</feature>
<dbReference type="eggNOG" id="ENOG502QWNM">
    <property type="taxonomic scope" value="Eukaryota"/>
</dbReference>
<evidence type="ECO:0000256" key="10">
    <source>
        <dbReference type="RuleBase" id="RU000688"/>
    </source>
</evidence>
<evidence type="ECO:0000256" key="6">
    <source>
        <dbReference type="ARBA" id="ARBA00023136"/>
    </source>
</evidence>
<dbReference type="InterPro" id="IPR017452">
    <property type="entry name" value="GPCR_Rhodpsn_7TM"/>
</dbReference>
<comment type="similarity">
    <text evidence="10">Belongs to the G-protein coupled receptor 1 family.</text>
</comment>
<dbReference type="GeneTree" id="ENSGT01040000240444"/>
<dbReference type="PRINTS" id="PR00237">
    <property type="entry name" value="GPCRRHODOPSN"/>
</dbReference>